<dbReference type="EMBL" id="KT069852">
    <property type="protein sequence ID" value="AKQ98973.1"/>
    <property type="molecule type" value="Genomic_DNA"/>
</dbReference>
<feature type="compositionally biased region" description="Low complexity" evidence="1">
    <location>
        <begin position="184"/>
        <end position="208"/>
    </location>
</feature>
<feature type="region of interest" description="Disordered" evidence="1">
    <location>
        <begin position="149"/>
        <end position="250"/>
    </location>
</feature>
<feature type="non-terminal residue" evidence="2">
    <location>
        <position position="250"/>
    </location>
</feature>
<feature type="compositionally biased region" description="Basic and acidic residues" evidence="1">
    <location>
        <begin position="237"/>
        <end position="250"/>
    </location>
</feature>
<sequence>RSGYSRRQIDTAITDNHVTNCFNDDEPCIRESSSRNTVASGSDNSRQRFVEEQEFVKKLSSSGVQNYGGHVQMPVNLASHSFVPFPPPLMGFNQQNYAGTNPTNLLAVESDWGSMMNYPNGRFPVQFHQQIPPFRVIPEQENMIERLEKRAASPGLDDRVDEDSGIWIDGRSNREIDPQSENFSISSSRLSPASPSASSRTKASSESSWEGKSTKMTNLKYPLGKKGSSTRNSTVTVHDRWQEDGEPAHH</sequence>
<feature type="non-terminal residue" evidence="2">
    <location>
        <position position="1"/>
    </location>
</feature>
<proteinExistence type="predicted"/>
<dbReference type="AlphaFoldDB" id="A0A0K0PYJ3"/>
<organism evidence="2">
    <name type="scientific">Silene latifolia</name>
    <name type="common">White campion</name>
    <name type="synonym">Bladder campion</name>
    <dbReference type="NCBI Taxonomy" id="37657"/>
    <lineage>
        <taxon>Eukaryota</taxon>
        <taxon>Viridiplantae</taxon>
        <taxon>Streptophyta</taxon>
        <taxon>Embryophyta</taxon>
        <taxon>Tracheophyta</taxon>
        <taxon>Spermatophyta</taxon>
        <taxon>Magnoliopsida</taxon>
        <taxon>eudicotyledons</taxon>
        <taxon>Gunneridae</taxon>
        <taxon>Pentapetalae</taxon>
        <taxon>Caryophyllales</taxon>
        <taxon>Caryophyllaceae</taxon>
        <taxon>Sileneae</taxon>
        <taxon>Silene</taxon>
        <taxon>Silene subgen. Behenantha</taxon>
        <taxon>Silene sect. Melandrium</taxon>
    </lineage>
</organism>
<evidence type="ECO:0000313" key="2">
    <source>
        <dbReference type="EMBL" id="AKQ98973.1"/>
    </source>
</evidence>
<protein>
    <submittedName>
        <fullName evidence="2">Uncharacterized protein</fullName>
    </submittedName>
</protein>
<name>A0A0K0PYJ3_SILLA</name>
<accession>A0A0K0PYJ3</accession>
<feature type="compositionally biased region" description="Polar residues" evidence="1">
    <location>
        <begin position="227"/>
        <end position="236"/>
    </location>
</feature>
<reference evidence="2" key="1">
    <citation type="journal article" date="2015" name="Mol. Ecol.">
        <title>RAD-mapping reveals an evolving, polymorphic and fuzzy boundary of a plant pseudoautosomal region.</title>
        <authorList>
            <person name="Qiu S."/>
            <person name="Bergero R."/>
            <person name="Guirao-Rico S."/>
            <person name="Campos J.L."/>
            <person name="Cezard T."/>
            <person name="Gharbi K."/>
            <person name="Charlesworth D."/>
        </authorList>
    </citation>
    <scope>NUCLEOTIDE SEQUENCE</scope>
    <source>
        <strain evidence="2">Cs1539_pop15_b</strain>
    </source>
</reference>
<evidence type="ECO:0000256" key="1">
    <source>
        <dbReference type="SAM" id="MobiDB-lite"/>
    </source>
</evidence>